<dbReference type="Pfam" id="PF13952">
    <property type="entry name" value="DUF4216"/>
    <property type="match status" value="1"/>
</dbReference>
<proteinExistence type="predicted"/>
<evidence type="ECO:0000259" key="2">
    <source>
        <dbReference type="Pfam" id="PF13952"/>
    </source>
</evidence>
<dbReference type="EMBL" id="QGNW01001464">
    <property type="protein sequence ID" value="RVW40155.1"/>
    <property type="molecule type" value="Genomic_DNA"/>
</dbReference>
<name>A0A438DXA8_VITVI</name>
<dbReference type="Proteomes" id="UP000288805">
    <property type="component" value="Unassembled WGS sequence"/>
</dbReference>
<evidence type="ECO:0000256" key="1">
    <source>
        <dbReference type="SAM" id="MobiDB-lite"/>
    </source>
</evidence>
<evidence type="ECO:0000313" key="4">
    <source>
        <dbReference type="EMBL" id="RVW40155.1"/>
    </source>
</evidence>
<evidence type="ECO:0000313" key="5">
    <source>
        <dbReference type="Proteomes" id="UP000288805"/>
    </source>
</evidence>
<dbReference type="Pfam" id="PF13960">
    <property type="entry name" value="DUF4218"/>
    <property type="match status" value="1"/>
</dbReference>
<feature type="domain" description="DUF4216" evidence="2">
    <location>
        <begin position="454"/>
        <end position="490"/>
    </location>
</feature>
<dbReference type="PANTHER" id="PTHR48258">
    <property type="entry name" value="DUF4218 DOMAIN-CONTAINING PROTEIN-RELATED"/>
    <property type="match status" value="1"/>
</dbReference>
<evidence type="ECO:0008006" key="6">
    <source>
        <dbReference type="Google" id="ProtNLM"/>
    </source>
</evidence>
<dbReference type="PANTHER" id="PTHR48258:SF9">
    <property type="entry name" value="OS01G0348150 PROTEIN"/>
    <property type="match status" value="1"/>
</dbReference>
<organism evidence="4 5">
    <name type="scientific">Vitis vinifera</name>
    <name type="common">Grape</name>
    <dbReference type="NCBI Taxonomy" id="29760"/>
    <lineage>
        <taxon>Eukaryota</taxon>
        <taxon>Viridiplantae</taxon>
        <taxon>Streptophyta</taxon>
        <taxon>Embryophyta</taxon>
        <taxon>Tracheophyta</taxon>
        <taxon>Spermatophyta</taxon>
        <taxon>Magnoliopsida</taxon>
        <taxon>eudicotyledons</taxon>
        <taxon>Gunneridae</taxon>
        <taxon>Pentapetalae</taxon>
        <taxon>rosids</taxon>
        <taxon>Vitales</taxon>
        <taxon>Vitaceae</taxon>
        <taxon>Viteae</taxon>
        <taxon>Vitis</taxon>
    </lineage>
</organism>
<evidence type="ECO:0000259" key="3">
    <source>
        <dbReference type="Pfam" id="PF13960"/>
    </source>
</evidence>
<sequence>MLGNMLPMNNELPLSMNELKDASSCPTCGTSRWKTDKQELKRGRGSNEKRDFDGKMRHPSDSPSWKLVDHRWLEFSSEPRNLRLAISADGINPHSPRQPGNDIDIYLAPLIEDLKTLWEVGVQAYDAHQREFFTLRAVLLWTISDFPAYGNLSGCTVKGYFGKTKDGLNCRLDLVDMGLRSELAPKFESKRTDLPPACYSLSKMEKKVFCQTLSQLKVSYGYCSNLRNLVSMEDLKLYGLKSHDYHTLMQQLLPVSLRYILPKHVRNAICRLSSFFNTLYSKVVDVPTLDELQNEVVVTLCLFEKYFPPSFFDIMVHLTVHLVREVRLCGPVTLGGCTHLKVLQTLTKKVGASIFGGHTMKVDSNLWLQAHHYVLENTTIIQPYVEDHMKWLKNENIHVKLKDKSGYKNEHMRTFTYWLRQKVEVAIGNEEPVSETLKWIAHGFQSSSVIGVDNKNGIKVDDLGFTLVDFSKMAHKSDPFILASQAKQVSMYKMNLIQDGMDLEQEEKPPTKGGVEDN</sequence>
<feature type="domain" description="DUF4218" evidence="3">
    <location>
        <begin position="279"/>
        <end position="333"/>
    </location>
</feature>
<reference evidence="4 5" key="1">
    <citation type="journal article" date="2018" name="PLoS Genet.">
        <title>Population sequencing reveals clonal diversity and ancestral inbreeding in the grapevine cultivar Chardonnay.</title>
        <authorList>
            <person name="Roach M.J."/>
            <person name="Johnson D.L."/>
            <person name="Bohlmann J."/>
            <person name="van Vuuren H.J."/>
            <person name="Jones S.J."/>
            <person name="Pretorius I.S."/>
            <person name="Schmidt S.A."/>
            <person name="Borneman A.R."/>
        </authorList>
    </citation>
    <scope>NUCLEOTIDE SEQUENCE [LARGE SCALE GENOMIC DNA]</scope>
    <source>
        <strain evidence="5">cv. Chardonnay</strain>
        <tissue evidence="4">Leaf</tissue>
    </source>
</reference>
<comment type="caution">
    <text evidence="4">The sequence shown here is derived from an EMBL/GenBank/DDBJ whole genome shotgun (WGS) entry which is preliminary data.</text>
</comment>
<protein>
    <recommendedName>
        <fullName evidence="6">DUF4218 domain-containing protein</fullName>
    </recommendedName>
</protein>
<gene>
    <name evidence="4" type="ORF">CK203_086193</name>
</gene>
<accession>A0A438DXA8</accession>
<dbReference type="InterPro" id="IPR025452">
    <property type="entry name" value="DUF4218"/>
</dbReference>
<feature type="compositionally biased region" description="Basic and acidic residues" evidence="1">
    <location>
        <begin position="33"/>
        <end position="60"/>
    </location>
</feature>
<dbReference type="AlphaFoldDB" id="A0A438DXA8"/>
<dbReference type="InterPro" id="IPR025312">
    <property type="entry name" value="DUF4216"/>
</dbReference>
<dbReference type="InterPro" id="IPR004242">
    <property type="entry name" value="Transposase_21"/>
</dbReference>
<feature type="region of interest" description="Disordered" evidence="1">
    <location>
        <begin position="21"/>
        <end position="61"/>
    </location>
</feature>
<dbReference type="Pfam" id="PF02992">
    <property type="entry name" value="Transposase_21"/>
    <property type="match status" value="2"/>
</dbReference>